<organism evidence="1 2">
    <name type="scientific">Potamilus streckersoni</name>
    <dbReference type="NCBI Taxonomy" id="2493646"/>
    <lineage>
        <taxon>Eukaryota</taxon>
        <taxon>Metazoa</taxon>
        <taxon>Spiralia</taxon>
        <taxon>Lophotrochozoa</taxon>
        <taxon>Mollusca</taxon>
        <taxon>Bivalvia</taxon>
        <taxon>Autobranchia</taxon>
        <taxon>Heteroconchia</taxon>
        <taxon>Palaeoheterodonta</taxon>
        <taxon>Unionida</taxon>
        <taxon>Unionoidea</taxon>
        <taxon>Unionidae</taxon>
        <taxon>Ambleminae</taxon>
        <taxon>Lampsilini</taxon>
        <taxon>Potamilus</taxon>
    </lineage>
</organism>
<dbReference type="EMBL" id="JAEAOA010001018">
    <property type="protein sequence ID" value="KAK3592752.1"/>
    <property type="molecule type" value="Genomic_DNA"/>
</dbReference>
<protein>
    <submittedName>
        <fullName evidence="1">Uncharacterized protein</fullName>
    </submittedName>
</protein>
<gene>
    <name evidence="1" type="ORF">CHS0354_016508</name>
</gene>
<name>A0AAE0SIX8_9BIVA</name>
<dbReference type="Proteomes" id="UP001195483">
    <property type="component" value="Unassembled WGS sequence"/>
</dbReference>
<reference evidence="1" key="3">
    <citation type="submission" date="2023-05" db="EMBL/GenBank/DDBJ databases">
        <authorList>
            <person name="Smith C.H."/>
        </authorList>
    </citation>
    <scope>NUCLEOTIDE SEQUENCE</scope>
    <source>
        <strain evidence="1">CHS0354</strain>
        <tissue evidence="1">Mantle</tissue>
    </source>
</reference>
<evidence type="ECO:0000313" key="2">
    <source>
        <dbReference type="Proteomes" id="UP001195483"/>
    </source>
</evidence>
<reference evidence="1" key="2">
    <citation type="journal article" date="2021" name="Genome Biol. Evol.">
        <title>Developing a high-quality reference genome for a parasitic bivalve with doubly uniparental inheritance (Bivalvia: Unionida).</title>
        <authorList>
            <person name="Smith C.H."/>
        </authorList>
    </citation>
    <scope>NUCLEOTIDE SEQUENCE</scope>
    <source>
        <strain evidence="1">CHS0354</strain>
        <tissue evidence="1">Mantle</tissue>
    </source>
</reference>
<reference evidence="1" key="1">
    <citation type="journal article" date="2021" name="Genome Biol. Evol.">
        <title>A High-Quality Reference Genome for a Parasitic Bivalve with Doubly Uniparental Inheritance (Bivalvia: Unionida).</title>
        <authorList>
            <person name="Smith C.H."/>
        </authorList>
    </citation>
    <scope>NUCLEOTIDE SEQUENCE</scope>
    <source>
        <strain evidence="1">CHS0354</strain>
    </source>
</reference>
<comment type="caution">
    <text evidence="1">The sequence shown here is derived from an EMBL/GenBank/DDBJ whole genome shotgun (WGS) entry which is preliminary data.</text>
</comment>
<proteinExistence type="predicted"/>
<evidence type="ECO:0000313" key="1">
    <source>
        <dbReference type="EMBL" id="KAK3592752.1"/>
    </source>
</evidence>
<accession>A0AAE0SIX8</accession>
<keyword evidence="2" id="KW-1185">Reference proteome</keyword>
<sequence length="125" mass="14502">MTLEIVWLKEVTTRSLTDKRTHRDTNLPNELAFVLRRSSETVSLKLRRNHDINPKADFYFAQKLNDGESALVKSPHWETEDVAYYQDMENAGFFTVRCVKQSNAQCESIIVNRNYTNGSDNMPET</sequence>
<dbReference type="AlphaFoldDB" id="A0AAE0SIX8"/>